<keyword evidence="1" id="KW-1133">Transmembrane helix</keyword>
<proteinExistence type="predicted"/>
<dbReference type="Proteomes" id="UP000198287">
    <property type="component" value="Unassembled WGS sequence"/>
</dbReference>
<gene>
    <name evidence="2" type="ORF">Fcan01_11740</name>
</gene>
<keyword evidence="1" id="KW-0472">Membrane</keyword>
<organism evidence="2 3">
    <name type="scientific">Folsomia candida</name>
    <name type="common">Springtail</name>
    <dbReference type="NCBI Taxonomy" id="158441"/>
    <lineage>
        <taxon>Eukaryota</taxon>
        <taxon>Metazoa</taxon>
        <taxon>Ecdysozoa</taxon>
        <taxon>Arthropoda</taxon>
        <taxon>Hexapoda</taxon>
        <taxon>Collembola</taxon>
        <taxon>Entomobryomorpha</taxon>
        <taxon>Isotomoidea</taxon>
        <taxon>Isotomidae</taxon>
        <taxon>Proisotominae</taxon>
        <taxon>Folsomia</taxon>
    </lineage>
</organism>
<reference evidence="2 3" key="1">
    <citation type="submission" date="2015-12" db="EMBL/GenBank/DDBJ databases">
        <title>The genome of Folsomia candida.</title>
        <authorList>
            <person name="Faddeeva A."/>
            <person name="Derks M.F."/>
            <person name="Anvar Y."/>
            <person name="Smit S."/>
            <person name="Van Straalen N."/>
            <person name="Roelofs D."/>
        </authorList>
    </citation>
    <scope>NUCLEOTIDE SEQUENCE [LARGE SCALE GENOMIC DNA]</scope>
    <source>
        <strain evidence="2 3">VU population</strain>
        <tissue evidence="2">Whole body</tissue>
    </source>
</reference>
<keyword evidence="3" id="KW-1185">Reference proteome</keyword>
<name>A0A226ECH7_FOLCA</name>
<dbReference type="AlphaFoldDB" id="A0A226ECH7"/>
<accession>A0A226ECH7</accession>
<feature type="transmembrane region" description="Helical" evidence="1">
    <location>
        <begin position="106"/>
        <end position="131"/>
    </location>
</feature>
<feature type="transmembrane region" description="Helical" evidence="1">
    <location>
        <begin position="31"/>
        <end position="52"/>
    </location>
</feature>
<dbReference type="EMBL" id="LNIX01000005">
    <property type="protein sequence ID" value="OXA55139.1"/>
    <property type="molecule type" value="Genomic_DNA"/>
</dbReference>
<evidence type="ECO:0000256" key="1">
    <source>
        <dbReference type="SAM" id="Phobius"/>
    </source>
</evidence>
<comment type="caution">
    <text evidence="2">The sequence shown here is derived from an EMBL/GenBank/DDBJ whole genome shotgun (WGS) entry which is preliminary data.</text>
</comment>
<feature type="transmembrane region" description="Helical" evidence="1">
    <location>
        <begin position="167"/>
        <end position="188"/>
    </location>
</feature>
<feature type="transmembrane region" description="Helical" evidence="1">
    <location>
        <begin position="73"/>
        <end position="100"/>
    </location>
</feature>
<protein>
    <submittedName>
        <fullName evidence="2">Uncharacterized protein</fullName>
    </submittedName>
</protein>
<feature type="transmembrane region" description="Helical" evidence="1">
    <location>
        <begin position="195"/>
        <end position="217"/>
    </location>
</feature>
<keyword evidence="1" id="KW-0812">Transmembrane</keyword>
<evidence type="ECO:0000313" key="2">
    <source>
        <dbReference type="EMBL" id="OXA55139.1"/>
    </source>
</evidence>
<evidence type="ECO:0000313" key="3">
    <source>
        <dbReference type="Proteomes" id="UP000198287"/>
    </source>
</evidence>
<sequence length="298" mass="33546">MKPKESLHATSNHPTSNSPRFEKAFLLLGKLTIWTAYFFTPVAAIISIFTKIDPLLPFFELTLSMIPPLRKVFLYFAFNSEILFQLAMFATRVVCVTVFGYEAFRFLGFCVGMTIVLGNMTVSLVSNLALLMDRLQSAIIHRGLRIHLKFYKVVLIIFQSLEAPMKLTASLAIIAGTVAVSGCTFLVVRLHGVNEVYFTLFNSLIILGSVISTKIILDTLGNLYVTSVKVLFHFRKIEAFPEMGAHRRKVYLNELRCLKAISIPVGLGMARFSSMTQKVKTQILMHMFENCINLLIAF</sequence>